<dbReference type="Proteomes" id="UP000011553">
    <property type="component" value="Unassembled WGS sequence"/>
</dbReference>
<evidence type="ECO:0000313" key="2">
    <source>
        <dbReference type="Proteomes" id="UP000011553"/>
    </source>
</evidence>
<proteinExistence type="predicted"/>
<protein>
    <submittedName>
        <fullName evidence="1">Hydrolase</fullName>
    </submittedName>
</protein>
<dbReference type="SUPFAM" id="SSF56281">
    <property type="entry name" value="Metallo-hydrolase/oxidoreductase"/>
    <property type="match status" value="1"/>
</dbReference>
<keyword evidence="2" id="KW-1185">Reference proteome</keyword>
<reference evidence="1 2" key="1">
    <citation type="journal article" date="2014" name="PLoS Genet.">
        <title>Phylogenetically driven sequencing of extremely halophilic archaea reveals strategies for static and dynamic osmo-response.</title>
        <authorList>
            <person name="Becker E.A."/>
            <person name="Seitzer P.M."/>
            <person name="Tritt A."/>
            <person name="Larsen D."/>
            <person name="Krusor M."/>
            <person name="Yao A.I."/>
            <person name="Wu D."/>
            <person name="Madern D."/>
            <person name="Eisen J.A."/>
            <person name="Darling A.E."/>
            <person name="Facciotti M.T."/>
        </authorList>
    </citation>
    <scope>NUCLEOTIDE SEQUENCE [LARGE SCALE GENOMIC DNA]</scope>
    <source>
        <strain evidence="1 2">ATCC 35960</strain>
    </source>
</reference>
<dbReference type="GO" id="GO:0016787">
    <property type="term" value="F:hydrolase activity"/>
    <property type="evidence" value="ECO:0007669"/>
    <property type="project" value="UniProtKB-KW"/>
</dbReference>
<dbReference type="InterPro" id="IPR052159">
    <property type="entry name" value="Competence_DNA_uptake"/>
</dbReference>
<gene>
    <name evidence="1" type="ORF">C438_02637</name>
</gene>
<dbReference type="PANTHER" id="PTHR30619:SF1">
    <property type="entry name" value="RECOMBINATION PROTEIN 2"/>
    <property type="match status" value="1"/>
</dbReference>
<dbReference type="RefSeq" id="WP_004967677.1">
    <property type="nucleotide sequence ID" value="NZ_AOLP01000002.1"/>
</dbReference>
<sequence>MITGNRLEVHFLNVDHGDCTIIRHPDDNESPHGRISVIDINDWKDRNESVAGLQYYLRRFLSSETQISDEDYARKYLNDPVEYLQNEVLKRNEEVWRFISTHPDMDHLSGIERLGTEVGFKVLLDTFHNKSLSYNDEWPTRFDPEDWMYYQSIRDGETDHKNIHPTRGTNVSHWGKDNIEIIHPSPAFVMQKNQEASDKSNPDYNNLSYVLKVKTEAGSVLLPGDIKEEGWKDVLEYCKDDLSDVRVLKAPHHGRQSSFYEPAVEAIDPDYVIISVGKKPDTDAHSDYRRVCADSTEVYSTRQHGRVKVTVEDGSLNVDLEVPNGIFTPKNW</sequence>
<dbReference type="AlphaFoldDB" id="M0JFU6"/>
<keyword evidence="1" id="KW-0378">Hydrolase</keyword>
<dbReference type="PANTHER" id="PTHR30619">
    <property type="entry name" value="DNA INTERNALIZATION/COMPETENCE PROTEIN COMEC/REC2"/>
    <property type="match status" value="1"/>
</dbReference>
<dbReference type="Gene3D" id="3.60.15.10">
    <property type="entry name" value="Ribonuclease Z/Hydroxyacylglutathione hydrolase-like"/>
    <property type="match status" value="1"/>
</dbReference>
<evidence type="ECO:0000313" key="1">
    <source>
        <dbReference type="EMBL" id="EMA07982.1"/>
    </source>
</evidence>
<dbReference type="EMBL" id="AOLP01000002">
    <property type="protein sequence ID" value="EMA07982.1"/>
    <property type="molecule type" value="Genomic_DNA"/>
</dbReference>
<accession>M0JFU6</accession>
<name>M0JFU6_9EURY</name>
<comment type="caution">
    <text evidence="1">The sequence shown here is derived from an EMBL/GenBank/DDBJ whole genome shotgun (WGS) entry which is preliminary data.</text>
</comment>
<organism evidence="1 2">
    <name type="scientific">Haloferax denitrificans ATCC 35960</name>
    <dbReference type="NCBI Taxonomy" id="662478"/>
    <lineage>
        <taxon>Archaea</taxon>
        <taxon>Methanobacteriati</taxon>
        <taxon>Methanobacteriota</taxon>
        <taxon>Stenosarchaea group</taxon>
        <taxon>Halobacteria</taxon>
        <taxon>Halobacteriales</taxon>
        <taxon>Haloferacaceae</taxon>
        <taxon>Haloferax</taxon>
    </lineage>
</organism>
<dbReference type="InterPro" id="IPR036866">
    <property type="entry name" value="RibonucZ/Hydroxyglut_hydro"/>
</dbReference>